<evidence type="ECO:0000313" key="2">
    <source>
        <dbReference type="Proteomes" id="UP000793456"/>
    </source>
</evidence>
<gene>
    <name evidence="1" type="ORF">E3U43_012861</name>
</gene>
<comment type="caution">
    <text evidence="1">The sequence shown here is derived from an EMBL/GenBank/DDBJ whole genome shotgun (WGS) entry which is preliminary data.</text>
</comment>
<protein>
    <submittedName>
        <fullName evidence="1">Uncharacterized protein</fullName>
    </submittedName>
</protein>
<proteinExistence type="predicted"/>
<keyword evidence="2" id="KW-1185">Reference proteome</keyword>
<evidence type="ECO:0000313" key="1">
    <source>
        <dbReference type="EMBL" id="TMS22596.1"/>
    </source>
</evidence>
<organism evidence="1 2">
    <name type="scientific">Larimichthys crocea</name>
    <name type="common">Large yellow croaker</name>
    <name type="synonym">Pseudosciaena crocea</name>
    <dbReference type="NCBI Taxonomy" id="215358"/>
    <lineage>
        <taxon>Eukaryota</taxon>
        <taxon>Metazoa</taxon>
        <taxon>Chordata</taxon>
        <taxon>Craniata</taxon>
        <taxon>Vertebrata</taxon>
        <taxon>Euteleostomi</taxon>
        <taxon>Actinopterygii</taxon>
        <taxon>Neopterygii</taxon>
        <taxon>Teleostei</taxon>
        <taxon>Neoteleostei</taxon>
        <taxon>Acanthomorphata</taxon>
        <taxon>Eupercaria</taxon>
        <taxon>Sciaenidae</taxon>
        <taxon>Larimichthys</taxon>
    </lineage>
</organism>
<dbReference type="Proteomes" id="UP000793456">
    <property type="component" value="Chromosome II"/>
</dbReference>
<accession>A0ACD3RSJ5</accession>
<reference evidence="1" key="1">
    <citation type="submission" date="2018-11" db="EMBL/GenBank/DDBJ databases">
        <title>The sequence and de novo assembly of Larimichthys crocea genome using PacBio and Hi-C technologies.</title>
        <authorList>
            <person name="Xu P."/>
            <person name="Chen B."/>
            <person name="Zhou Z."/>
            <person name="Ke Q."/>
            <person name="Wu Y."/>
            <person name="Bai H."/>
            <person name="Pu F."/>
        </authorList>
    </citation>
    <scope>NUCLEOTIDE SEQUENCE</scope>
    <source>
        <tissue evidence="1">Muscle</tissue>
    </source>
</reference>
<sequence length="533" mass="59239">MSYQVLYPILPDLLDCNPFRENPGLQVTGESARVLGNGGLQVPGEIQHLVEVLTDTWRLLSDCQLHPEISSQLIGYLFYFINASLFNSLMERGSEPGFYQWSRGVRMRANLDLLLDWAHTAGLGELALEHTHTLSSAINLLATPRKNLLQTSWVSLRSDFPALSPAQLNHLLSLYSPASLCRHTWTPSVQEQAAAHETADILESFDTHHPLVLPDGGYQFQLEREVTDSALCRELNKLTEFISTLSDSSELTANDKHKGGVIPTQAKPTKMNILPKTNLESLNTLSVTMVSSQVPVHNHPSPSATSGALPPSPPSPLSPSSFQYLDEFNSCGALLLSQKLRKLELWTREAESVETRRSALDPSCLLTPPNTPHIIEPVDLLKAYQDKWVKGHGETLPWSSDVDAHDEGGLVFECLAALKVDMKSDCPSMTRFDELKEEEEDQEEEEEEEDDHYDDNNDELFSLELERGEKGLGLALVDTRDTSLRVKGIFIRAVVPDSPAARCEKLAPGDRILAVNGVSLLGLDYHRFEQMQS</sequence>
<name>A0ACD3RSJ5_LARCR</name>
<dbReference type="EMBL" id="CM011675">
    <property type="protein sequence ID" value="TMS22596.1"/>
    <property type="molecule type" value="Genomic_DNA"/>
</dbReference>